<dbReference type="SMART" id="SM00656">
    <property type="entry name" value="Amb_all"/>
    <property type="match status" value="1"/>
</dbReference>
<feature type="compositionally biased region" description="Polar residues" evidence="13">
    <location>
        <begin position="138"/>
        <end position="154"/>
    </location>
</feature>
<gene>
    <name evidence="15" type="ORF">D0Y65_011819</name>
</gene>
<evidence type="ECO:0000256" key="8">
    <source>
        <dbReference type="ARBA" id="ARBA00022729"/>
    </source>
</evidence>
<evidence type="ECO:0000256" key="2">
    <source>
        <dbReference type="ARBA" id="ARBA00004191"/>
    </source>
</evidence>
<dbReference type="GO" id="GO:0045490">
    <property type="term" value="P:pectin catabolic process"/>
    <property type="evidence" value="ECO:0007669"/>
    <property type="project" value="UniProtKB-UniPathway"/>
</dbReference>
<evidence type="ECO:0000256" key="9">
    <source>
        <dbReference type="ARBA" id="ARBA00022837"/>
    </source>
</evidence>
<dbReference type="AlphaFoldDB" id="A0A445KLP9"/>
<feature type="region of interest" description="Disordered" evidence="13">
    <location>
        <begin position="123"/>
        <end position="156"/>
    </location>
</feature>
<dbReference type="InterPro" id="IPR011006">
    <property type="entry name" value="CheY-like_superfamily"/>
</dbReference>
<comment type="caution">
    <text evidence="15">The sequence shown here is derived from an EMBL/GenBank/DDBJ whole genome shotgun (WGS) entry which is preliminary data.</text>
</comment>
<dbReference type="InterPro" id="IPR045032">
    <property type="entry name" value="PEL"/>
</dbReference>
<keyword evidence="9 12" id="KW-0106">Calcium</keyword>
<dbReference type="PANTHER" id="PTHR31683">
    <property type="entry name" value="PECTATE LYASE 18-RELATED"/>
    <property type="match status" value="1"/>
</dbReference>
<evidence type="ECO:0000256" key="11">
    <source>
        <dbReference type="PROSITE-ProRule" id="PRU00169"/>
    </source>
</evidence>
<comment type="subcellular location">
    <subcellularLocation>
        <location evidence="2">Secreted</location>
        <location evidence="2">Cell wall</location>
    </subcellularLocation>
</comment>
<evidence type="ECO:0000256" key="3">
    <source>
        <dbReference type="ARBA" id="ARBA00005220"/>
    </source>
</evidence>
<dbReference type="SMART" id="SM00448">
    <property type="entry name" value="REC"/>
    <property type="match status" value="1"/>
</dbReference>
<dbReference type="EC" id="4.2.2.2" evidence="5 12"/>
<keyword evidence="10 12" id="KW-0456">Lyase</keyword>
<comment type="caution">
    <text evidence="11">Lacks conserved residue(s) required for the propagation of feature annotation.</text>
</comment>
<dbReference type="GO" id="GO:0000160">
    <property type="term" value="P:phosphorelay signal transduction system"/>
    <property type="evidence" value="ECO:0007669"/>
    <property type="project" value="InterPro"/>
</dbReference>
<dbReference type="EMBL" id="QZWG01000005">
    <property type="protein sequence ID" value="RZC11775.1"/>
    <property type="molecule type" value="Genomic_DNA"/>
</dbReference>
<dbReference type="SUPFAM" id="SSF51126">
    <property type="entry name" value="Pectin lyase-like"/>
    <property type="match status" value="1"/>
</dbReference>
<protein>
    <recommendedName>
        <fullName evidence="5 12">Pectate lyase</fullName>
        <ecNumber evidence="5 12">4.2.2.2</ecNumber>
    </recommendedName>
</protein>
<accession>A0A445KLP9</accession>
<name>A0A445KLP9_GLYSO</name>
<feature type="domain" description="Response regulatory" evidence="14">
    <location>
        <begin position="1"/>
        <end position="120"/>
    </location>
</feature>
<evidence type="ECO:0000313" key="16">
    <source>
        <dbReference type="Proteomes" id="UP000289340"/>
    </source>
</evidence>
<dbReference type="PANTHER" id="PTHR31683:SF21">
    <property type="entry name" value="PECTATE LYASE 12-RELATED"/>
    <property type="match status" value="1"/>
</dbReference>
<organism evidence="15 16">
    <name type="scientific">Glycine soja</name>
    <name type="common">Wild soybean</name>
    <dbReference type="NCBI Taxonomy" id="3848"/>
    <lineage>
        <taxon>Eukaryota</taxon>
        <taxon>Viridiplantae</taxon>
        <taxon>Streptophyta</taxon>
        <taxon>Embryophyta</taxon>
        <taxon>Tracheophyta</taxon>
        <taxon>Spermatophyta</taxon>
        <taxon>Magnoliopsida</taxon>
        <taxon>eudicotyledons</taxon>
        <taxon>Gunneridae</taxon>
        <taxon>Pentapetalae</taxon>
        <taxon>rosids</taxon>
        <taxon>fabids</taxon>
        <taxon>Fabales</taxon>
        <taxon>Fabaceae</taxon>
        <taxon>Papilionoideae</taxon>
        <taxon>50 kb inversion clade</taxon>
        <taxon>NPAAA clade</taxon>
        <taxon>indigoferoid/millettioid clade</taxon>
        <taxon>Phaseoleae</taxon>
        <taxon>Glycine</taxon>
        <taxon>Glycine subgen. Soja</taxon>
    </lineage>
</organism>
<keyword evidence="8" id="KW-0732">Signal</keyword>
<evidence type="ECO:0000256" key="7">
    <source>
        <dbReference type="ARBA" id="ARBA00022723"/>
    </source>
</evidence>
<comment type="similarity">
    <text evidence="4 12">Belongs to the polysaccharide lyase 1 family.</text>
</comment>
<dbReference type="UniPathway" id="UPA00545">
    <property type="reaction ID" value="UER00824"/>
</dbReference>
<dbReference type="Gene3D" id="3.40.50.2300">
    <property type="match status" value="1"/>
</dbReference>
<evidence type="ECO:0000256" key="4">
    <source>
        <dbReference type="ARBA" id="ARBA00010980"/>
    </source>
</evidence>
<dbReference type="Gene3D" id="2.160.20.10">
    <property type="entry name" value="Single-stranded right-handed beta-helix, Pectin lyase-like"/>
    <property type="match status" value="1"/>
</dbReference>
<dbReference type="Proteomes" id="UP000289340">
    <property type="component" value="Chromosome 5"/>
</dbReference>
<evidence type="ECO:0000256" key="6">
    <source>
        <dbReference type="ARBA" id="ARBA00022512"/>
    </source>
</evidence>
<keyword evidence="6" id="KW-0134">Cell wall</keyword>
<comment type="cofactor">
    <cofactor evidence="12">
        <name>Ca(2+)</name>
        <dbReference type="ChEBI" id="CHEBI:29108"/>
    </cofactor>
    <text evidence="12">Binds 1 Ca(2+) ion. Required for its activity.</text>
</comment>
<evidence type="ECO:0000259" key="14">
    <source>
        <dbReference type="PROSITE" id="PS50110"/>
    </source>
</evidence>
<evidence type="ECO:0000256" key="10">
    <source>
        <dbReference type="ARBA" id="ARBA00023239"/>
    </source>
</evidence>
<evidence type="ECO:0000313" key="15">
    <source>
        <dbReference type="EMBL" id="RZC11775.1"/>
    </source>
</evidence>
<dbReference type="PRINTS" id="PR00807">
    <property type="entry name" value="AMBALLERGEN"/>
</dbReference>
<evidence type="ECO:0000256" key="12">
    <source>
        <dbReference type="RuleBase" id="RU361123"/>
    </source>
</evidence>
<dbReference type="InterPro" id="IPR002022">
    <property type="entry name" value="Pec_lyase"/>
</dbReference>
<dbReference type="SUPFAM" id="SSF52172">
    <property type="entry name" value="CheY-like"/>
    <property type="match status" value="1"/>
</dbReference>
<dbReference type="GO" id="GO:0030570">
    <property type="term" value="F:pectate lyase activity"/>
    <property type="evidence" value="ECO:0007669"/>
    <property type="project" value="UniProtKB-EC"/>
</dbReference>
<dbReference type="PROSITE" id="PS50110">
    <property type="entry name" value="RESPONSE_REGULATORY"/>
    <property type="match status" value="1"/>
</dbReference>
<dbReference type="InterPro" id="IPR012334">
    <property type="entry name" value="Pectin_lyas_fold"/>
</dbReference>
<dbReference type="Pfam" id="PF00544">
    <property type="entry name" value="Pectate_lyase_4"/>
    <property type="match status" value="1"/>
</dbReference>
<dbReference type="Pfam" id="PF00072">
    <property type="entry name" value="Response_reg"/>
    <property type="match status" value="1"/>
</dbReference>
<keyword evidence="6" id="KW-0964">Secreted</keyword>
<dbReference type="InterPro" id="IPR001789">
    <property type="entry name" value="Sig_transdc_resp-reg_receiver"/>
</dbReference>
<sequence>MDELNCAMTKMGEVSAADGAQSAACRIIAVPDGLKAWEMLKKKAPELDLILTEVELPAISGFALFSLIMEHDICKRILVIMMSSHDSVNMALKCMLNGAINFLIKPIRKNELRNLWQHISTPTQNTTFSPKKLKTASEDNSASNKSNGSMASSKKNNECSERLSEAQKPQVCKLLCRALVHHQLWKLRVWILDTNGQSSPEHYGFQTESDRDGISIFGPKDIWIDHYTLSRCKDGLIDAVMGSIGITINNMLSHHNEVMLLGHSDDYLPDSGMQVTIAFNHFGEKLVQRMPRCRRGYIHVINNDFTEWEMYAIGGSGEPTINSQGNRYMAPENPFAKEVTKRVDTQQSKWKGWNWRSEGDILLNGAFFVASGEELEVKVRVQPKFNNSSVMEMSDDQELMKFITDRLGPDEEVFNILFFL</sequence>
<dbReference type="InterPro" id="IPR018082">
    <property type="entry name" value="AmbAllergen"/>
</dbReference>
<dbReference type="InterPro" id="IPR011050">
    <property type="entry name" value="Pectin_lyase_fold/virulence"/>
</dbReference>
<evidence type="ECO:0000256" key="1">
    <source>
        <dbReference type="ARBA" id="ARBA00000695"/>
    </source>
</evidence>
<comment type="catalytic activity">
    <reaction evidence="1 12">
        <text>Eliminative cleavage of (1-&gt;4)-alpha-D-galacturonan to give oligosaccharides with 4-deoxy-alpha-D-galact-4-enuronosyl groups at their non-reducing ends.</text>
        <dbReference type="EC" id="4.2.2.2"/>
    </reaction>
</comment>
<comment type="pathway">
    <text evidence="3 12">Glycan metabolism; pectin degradation; 2-dehydro-3-deoxy-D-gluconate from pectin: step 2/5.</text>
</comment>
<keyword evidence="16" id="KW-1185">Reference proteome</keyword>
<evidence type="ECO:0000256" key="13">
    <source>
        <dbReference type="SAM" id="MobiDB-lite"/>
    </source>
</evidence>
<evidence type="ECO:0000256" key="5">
    <source>
        <dbReference type="ARBA" id="ARBA00012272"/>
    </source>
</evidence>
<dbReference type="GO" id="GO:0046872">
    <property type="term" value="F:metal ion binding"/>
    <property type="evidence" value="ECO:0007669"/>
    <property type="project" value="UniProtKB-KW"/>
</dbReference>
<proteinExistence type="inferred from homology"/>
<keyword evidence="7 12" id="KW-0479">Metal-binding</keyword>
<reference evidence="15 16" key="1">
    <citation type="submission" date="2018-09" db="EMBL/GenBank/DDBJ databases">
        <title>A high-quality reference genome of wild soybean provides a powerful tool to mine soybean genomes.</title>
        <authorList>
            <person name="Xie M."/>
            <person name="Chung C.Y.L."/>
            <person name="Li M.-W."/>
            <person name="Wong F.-L."/>
            <person name="Chan T.-F."/>
            <person name="Lam H.-M."/>
        </authorList>
    </citation>
    <scope>NUCLEOTIDE SEQUENCE [LARGE SCALE GENOMIC DNA]</scope>
    <source>
        <strain evidence="16">cv. W05</strain>
        <tissue evidence="15">Hypocotyl of etiolated seedlings</tissue>
    </source>
</reference>